<evidence type="ECO:0008006" key="7">
    <source>
        <dbReference type="Google" id="ProtNLM"/>
    </source>
</evidence>
<dbReference type="Gene3D" id="3.20.20.450">
    <property type="entry name" value="EAL domain"/>
    <property type="match status" value="1"/>
</dbReference>
<feature type="domain" description="PAS" evidence="2">
    <location>
        <begin position="178"/>
        <end position="222"/>
    </location>
</feature>
<dbReference type="NCBIfam" id="TIGR00254">
    <property type="entry name" value="GGDEF"/>
    <property type="match status" value="1"/>
</dbReference>
<dbReference type="CDD" id="cd01949">
    <property type="entry name" value="GGDEF"/>
    <property type="match status" value="1"/>
</dbReference>
<dbReference type="SMART" id="SM00091">
    <property type="entry name" value="PAS"/>
    <property type="match status" value="2"/>
</dbReference>
<gene>
    <name evidence="5" type="ORF">THMIRHAS_00600</name>
</gene>
<keyword evidence="6" id="KW-1185">Reference proteome</keyword>
<comment type="cofactor">
    <cofactor evidence="1">
        <name>Mg(2+)</name>
        <dbReference type="ChEBI" id="CHEBI:18420"/>
    </cofactor>
</comment>
<organism evidence="5 6">
    <name type="scientific">Thiosulfatimonas sediminis</name>
    <dbReference type="NCBI Taxonomy" id="2675054"/>
    <lineage>
        <taxon>Bacteria</taxon>
        <taxon>Pseudomonadati</taxon>
        <taxon>Pseudomonadota</taxon>
        <taxon>Gammaproteobacteria</taxon>
        <taxon>Thiotrichales</taxon>
        <taxon>Piscirickettsiaceae</taxon>
        <taxon>Thiosulfatimonas</taxon>
    </lineage>
</organism>
<evidence type="ECO:0000313" key="5">
    <source>
        <dbReference type="EMBL" id="BBP44687.1"/>
    </source>
</evidence>
<dbReference type="Gene3D" id="3.30.450.20">
    <property type="entry name" value="PAS domain"/>
    <property type="match status" value="1"/>
</dbReference>
<dbReference type="KEGG" id="tse:THMIRHAS_00600"/>
<dbReference type="SUPFAM" id="SSF141868">
    <property type="entry name" value="EAL domain-like"/>
    <property type="match status" value="1"/>
</dbReference>
<dbReference type="InterPro" id="IPR035965">
    <property type="entry name" value="PAS-like_dom_sf"/>
</dbReference>
<dbReference type="SMART" id="SM00052">
    <property type="entry name" value="EAL"/>
    <property type="match status" value="1"/>
</dbReference>
<dbReference type="Proteomes" id="UP000501726">
    <property type="component" value="Chromosome"/>
</dbReference>
<evidence type="ECO:0000256" key="1">
    <source>
        <dbReference type="ARBA" id="ARBA00001946"/>
    </source>
</evidence>
<dbReference type="InterPro" id="IPR001633">
    <property type="entry name" value="EAL_dom"/>
</dbReference>
<dbReference type="Pfam" id="PF13188">
    <property type="entry name" value="PAS_8"/>
    <property type="match status" value="1"/>
</dbReference>
<feature type="domain" description="GGDEF" evidence="4">
    <location>
        <begin position="338"/>
        <end position="471"/>
    </location>
</feature>
<name>A0A6F8PRM7_9GAMM</name>
<dbReference type="InterPro" id="IPR035919">
    <property type="entry name" value="EAL_sf"/>
</dbReference>
<dbReference type="SUPFAM" id="SSF55785">
    <property type="entry name" value="PYP-like sensor domain (PAS domain)"/>
    <property type="match status" value="1"/>
</dbReference>
<evidence type="ECO:0000259" key="3">
    <source>
        <dbReference type="PROSITE" id="PS50883"/>
    </source>
</evidence>
<dbReference type="PANTHER" id="PTHR44757">
    <property type="entry name" value="DIGUANYLATE CYCLASE DGCP"/>
    <property type="match status" value="1"/>
</dbReference>
<dbReference type="SMART" id="SM00267">
    <property type="entry name" value="GGDEF"/>
    <property type="match status" value="1"/>
</dbReference>
<evidence type="ECO:0000313" key="6">
    <source>
        <dbReference type="Proteomes" id="UP000501726"/>
    </source>
</evidence>
<evidence type="ECO:0000259" key="2">
    <source>
        <dbReference type="PROSITE" id="PS50112"/>
    </source>
</evidence>
<reference evidence="6" key="1">
    <citation type="submission" date="2019-11" db="EMBL/GenBank/DDBJ databases">
        <title>Isolation and characterization of two novel species in the genus Thiomicrorhabdus.</title>
        <authorList>
            <person name="Mochizuki J."/>
            <person name="Kojima H."/>
            <person name="Fukui M."/>
        </authorList>
    </citation>
    <scope>NUCLEOTIDE SEQUENCE [LARGE SCALE GENOMIC DNA]</scope>
    <source>
        <strain evidence="6">aks77</strain>
    </source>
</reference>
<dbReference type="PROSITE" id="PS50887">
    <property type="entry name" value="GGDEF"/>
    <property type="match status" value="1"/>
</dbReference>
<dbReference type="InterPro" id="IPR000014">
    <property type="entry name" value="PAS"/>
</dbReference>
<dbReference type="CDD" id="cd00130">
    <property type="entry name" value="PAS"/>
    <property type="match status" value="1"/>
</dbReference>
<dbReference type="Pfam" id="PF00563">
    <property type="entry name" value="EAL"/>
    <property type="match status" value="1"/>
</dbReference>
<dbReference type="RefSeq" id="WP_173269183.1">
    <property type="nucleotide sequence ID" value="NZ_AP021889.1"/>
</dbReference>
<dbReference type="EMBL" id="AP021889">
    <property type="protein sequence ID" value="BBP44687.1"/>
    <property type="molecule type" value="Genomic_DNA"/>
</dbReference>
<dbReference type="PROSITE" id="PS50112">
    <property type="entry name" value="PAS"/>
    <property type="match status" value="1"/>
</dbReference>
<dbReference type="InterPro" id="IPR052155">
    <property type="entry name" value="Biofilm_reg_signaling"/>
</dbReference>
<dbReference type="CDD" id="cd01948">
    <property type="entry name" value="EAL"/>
    <property type="match status" value="1"/>
</dbReference>
<dbReference type="Pfam" id="PF00990">
    <property type="entry name" value="GGDEF"/>
    <property type="match status" value="1"/>
</dbReference>
<accession>A0A6F8PRM7</accession>
<proteinExistence type="predicted"/>
<dbReference type="FunFam" id="3.30.70.270:FF:000001">
    <property type="entry name" value="Diguanylate cyclase domain protein"/>
    <property type="match status" value="1"/>
</dbReference>
<sequence>MNYFVDNSKINGLDDVLKKFGVMLEKHCAEPSSASSKKVQLEFDRLQKNLTKSYSNVLLSQTVANELFESLPIGFVVLDSEIRIVEANATARDLLLLKVSSGEELISQIFTRYIINGMSEFLERIYSSSTTPIELLLSGRNHNGIFAKVFQNYYSLNGQNFILLSIIPVQREHDLMQSLLTYKMVFEHAQEGIMVVNHQFKIQDVNPAFSKITGYRKEEVLGLNPSILSSHQQSPEFYQKMYQALDRDGYWQGVLNNRTKSGEVYPEDLQISTVYTQGTRSRKPAYYVAVFRNILGLVEKEEFLQKQADTDVLTGLLNRKGFNRIYDDMFQSAQREGEELTLIFIDLDNFKTLNDRHGHNYGDELLRNFSKRLRNGLKQRDHIARIGGDEFTIILYQEIPDSALTRIIYKLQEDLKRPYQLFDITFACSASIGIAKYPNDAVDTNSLLQAADFAMYQAKKAGKNQVQYYDHSLYSQEIEREQSIEFIRDAINKNEFENFFQPQHDMETGKLVGFEALMRWRKQADKILLPGDFLHLIADRQEIIGLSIRLIKHLVVEIGLWMAHGFRWPVSINLNAYQLAHPKIRKQLEDIAQNHSQVVPLLKIEVTETALFEKDEVIENNLHIFRELGYELQLDDFGTGYSSIYSLRKFTFQAIKIDRSFVAEIHQGQESSILLDGIIQLLQTLKLNIICEGVESEEQVNYLLERGCDVAQGFLYGQAMDKKALWSYMKKHL</sequence>
<feature type="domain" description="EAL" evidence="3">
    <location>
        <begin position="480"/>
        <end position="733"/>
    </location>
</feature>
<dbReference type="InterPro" id="IPR043128">
    <property type="entry name" value="Rev_trsase/Diguanyl_cyclase"/>
</dbReference>
<dbReference type="PROSITE" id="PS50883">
    <property type="entry name" value="EAL"/>
    <property type="match status" value="1"/>
</dbReference>
<dbReference type="Gene3D" id="3.30.70.270">
    <property type="match status" value="1"/>
</dbReference>
<evidence type="ECO:0000259" key="4">
    <source>
        <dbReference type="PROSITE" id="PS50887"/>
    </source>
</evidence>
<protein>
    <recommendedName>
        <fullName evidence="7">GGDEF domain-containing protein</fullName>
    </recommendedName>
</protein>
<dbReference type="NCBIfam" id="TIGR00229">
    <property type="entry name" value="sensory_box"/>
    <property type="match status" value="1"/>
</dbReference>
<dbReference type="Pfam" id="PF13426">
    <property type="entry name" value="PAS_9"/>
    <property type="match status" value="1"/>
</dbReference>
<dbReference type="PANTHER" id="PTHR44757:SF2">
    <property type="entry name" value="BIOFILM ARCHITECTURE MAINTENANCE PROTEIN MBAA"/>
    <property type="match status" value="1"/>
</dbReference>
<dbReference type="InterPro" id="IPR029787">
    <property type="entry name" value="Nucleotide_cyclase"/>
</dbReference>
<dbReference type="SUPFAM" id="SSF55073">
    <property type="entry name" value="Nucleotide cyclase"/>
    <property type="match status" value="1"/>
</dbReference>
<dbReference type="GO" id="GO:0003824">
    <property type="term" value="F:catalytic activity"/>
    <property type="evidence" value="ECO:0007669"/>
    <property type="project" value="UniProtKB-ARBA"/>
</dbReference>
<dbReference type="InterPro" id="IPR000160">
    <property type="entry name" value="GGDEF_dom"/>
</dbReference>
<dbReference type="AlphaFoldDB" id="A0A6F8PRM7"/>